<evidence type="ECO:0000313" key="2">
    <source>
        <dbReference type="Proteomes" id="UP000324800"/>
    </source>
</evidence>
<proteinExistence type="predicted"/>
<protein>
    <submittedName>
        <fullName evidence="1">Uncharacterized protein</fullName>
    </submittedName>
</protein>
<name>A0A5J4W8M0_9EUKA</name>
<evidence type="ECO:0000313" key="1">
    <source>
        <dbReference type="EMBL" id="KAA6391267.1"/>
    </source>
</evidence>
<reference evidence="1 2" key="1">
    <citation type="submission" date="2019-03" db="EMBL/GenBank/DDBJ databases">
        <title>Single cell metagenomics reveals metabolic interactions within the superorganism composed of flagellate Streblomastix strix and complex community of Bacteroidetes bacteria on its surface.</title>
        <authorList>
            <person name="Treitli S.C."/>
            <person name="Kolisko M."/>
            <person name="Husnik F."/>
            <person name="Keeling P."/>
            <person name="Hampl V."/>
        </authorList>
    </citation>
    <scope>NUCLEOTIDE SEQUENCE [LARGE SCALE GENOMIC DNA]</scope>
    <source>
        <strain evidence="1">ST1C</strain>
    </source>
</reference>
<dbReference type="Proteomes" id="UP000324800">
    <property type="component" value="Unassembled WGS sequence"/>
</dbReference>
<dbReference type="AlphaFoldDB" id="A0A5J4W8M0"/>
<organism evidence="1 2">
    <name type="scientific">Streblomastix strix</name>
    <dbReference type="NCBI Taxonomy" id="222440"/>
    <lineage>
        <taxon>Eukaryota</taxon>
        <taxon>Metamonada</taxon>
        <taxon>Preaxostyla</taxon>
        <taxon>Oxymonadida</taxon>
        <taxon>Streblomastigidae</taxon>
        <taxon>Streblomastix</taxon>
    </lineage>
</organism>
<accession>A0A5J4W8M0</accession>
<comment type="caution">
    <text evidence="1">The sequence shown here is derived from an EMBL/GenBank/DDBJ whole genome shotgun (WGS) entry which is preliminary data.</text>
</comment>
<dbReference type="EMBL" id="SNRW01002936">
    <property type="protein sequence ID" value="KAA6391267.1"/>
    <property type="molecule type" value="Genomic_DNA"/>
</dbReference>
<gene>
    <name evidence="1" type="ORF">EZS28_013203</name>
</gene>
<sequence length="189" mass="22022">MGNEESQPTKPKKTIGIKVAAKYVKNEDLNDEQYLKEIQTIIEKKEKKCPIEEAQNNNTINFKQTYFIRGKLKSFIETFQQKQPKNQQQSKDQSNIQIETPPSQKIAHSLQKFGSKVSQLLNALISLPHDGVIEKWETSEAFAEGLEKAIMRYLMYMRDPLLQNKHIWGTRILPIKDSQQKREYQLRSA</sequence>